<comment type="similarity">
    <text evidence="2">Belongs to the patched family.</text>
</comment>
<comment type="subcellular location">
    <subcellularLocation>
        <location evidence="1">Membrane</location>
        <topology evidence="1">Multi-pass membrane protein</topology>
    </subcellularLocation>
</comment>
<evidence type="ECO:0000259" key="9">
    <source>
        <dbReference type="PROSITE" id="PS50156"/>
    </source>
</evidence>
<evidence type="ECO:0000256" key="6">
    <source>
        <dbReference type="ARBA" id="ARBA00023180"/>
    </source>
</evidence>
<dbReference type="Gene3D" id="1.20.1640.10">
    <property type="entry name" value="Multidrug efflux transporter AcrB transmembrane domain"/>
    <property type="match status" value="1"/>
</dbReference>
<feature type="domain" description="SSD" evidence="9">
    <location>
        <begin position="382"/>
        <end position="473"/>
    </location>
</feature>
<dbReference type="GeneTree" id="ENSGT00940000158727"/>
<feature type="compositionally biased region" description="Pro residues" evidence="7">
    <location>
        <begin position="59"/>
        <end position="71"/>
    </location>
</feature>
<feature type="region of interest" description="Disordered" evidence="7">
    <location>
        <begin position="1"/>
        <end position="71"/>
    </location>
</feature>
<evidence type="ECO:0000256" key="1">
    <source>
        <dbReference type="ARBA" id="ARBA00004141"/>
    </source>
</evidence>
<dbReference type="PROSITE" id="PS50156">
    <property type="entry name" value="SSD"/>
    <property type="match status" value="1"/>
</dbReference>
<evidence type="ECO:0000313" key="10">
    <source>
        <dbReference type="Ensembl" id="ENSSMRP00000018297.1"/>
    </source>
</evidence>
<dbReference type="PANTHER" id="PTHR10796:SF60">
    <property type="entry name" value="PATCHED DOMAIN-CONTAINING PROTEIN 3"/>
    <property type="match status" value="1"/>
</dbReference>
<dbReference type="Ensembl" id="ENSSMRT00000021414.1">
    <property type="protein sequence ID" value="ENSSMRP00000018297.1"/>
    <property type="gene ID" value="ENSSMRG00000014232.1"/>
</dbReference>
<dbReference type="AlphaFoldDB" id="A0A8D0C637"/>
<feature type="transmembrane region" description="Helical" evidence="8">
    <location>
        <begin position="381"/>
        <end position="398"/>
    </location>
</feature>
<dbReference type="Pfam" id="PF02460">
    <property type="entry name" value="Patched"/>
    <property type="match status" value="1"/>
</dbReference>
<evidence type="ECO:0000256" key="3">
    <source>
        <dbReference type="ARBA" id="ARBA00022692"/>
    </source>
</evidence>
<dbReference type="GO" id="GO:0016020">
    <property type="term" value="C:membrane"/>
    <property type="evidence" value="ECO:0007669"/>
    <property type="project" value="UniProtKB-SubCell"/>
</dbReference>
<dbReference type="InterPro" id="IPR051697">
    <property type="entry name" value="Patched_domain-protein"/>
</dbReference>
<evidence type="ECO:0000256" key="8">
    <source>
        <dbReference type="SAM" id="Phobius"/>
    </source>
</evidence>
<feature type="compositionally biased region" description="Low complexity" evidence="7">
    <location>
        <begin position="29"/>
        <end position="44"/>
    </location>
</feature>
<evidence type="ECO:0000256" key="4">
    <source>
        <dbReference type="ARBA" id="ARBA00022989"/>
    </source>
</evidence>
<dbReference type="InterPro" id="IPR000731">
    <property type="entry name" value="SSD"/>
</dbReference>
<keyword evidence="4 8" id="KW-1133">Transmembrane helix</keyword>
<reference evidence="10" key="1">
    <citation type="submission" date="2025-08" db="UniProtKB">
        <authorList>
            <consortium name="Ensembl"/>
        </authorList>
    </citation>
    <scope>IDENTIFICATION</scope>
</reference>
<reference evidence="10" key="2">
    <citation type="submission" date="2025-09" db="UniProtKB">
        <authorList>
            <consortium name="Ensembl"/>
        </authorList>
    </citation>
    <scope>IDENTIFICATION</scope>
</reference>
<sequence>MTASSHPSQAPPLPPTTQNLLLSMGGSGKQLQRQSRQQQRVRGIAGSGRGSGGSEASTIPPPLPTTPPKLPHPPVSCLLPRGGKQMQPQSWLQLLPPTPKLPKREGRRATMPGCCSYHNDCVEKALSRALRGLGAWVGTNPWPFLLLPLALTSALSSGLVFISSGEGSDIEKQFTPVGSPAKASRAFVRQHFATDDSQRFSSHRSITEGTYAALIAVAAKDGDSVLTSKAFADVLRLDAAVRRIKADRLSYEELCARPFPGTNCSSPNPLIDAVGGDPNKIEAALPNITFPIHEGREFLGEYVGGHTLAPGIEFARPLRAAKAIHLLYFLQEDEPKRHRASTAWLEFFIERIPDVLRSLDLVAIRVKLHRESGYVEPIQKFLICCFGLLLLCGVPFIITAGSTPFLTLGVGVDDMFIMVSCWQQTQVKKSVRDRMADTYAEAAVSVTITSLSDILAFYIGIGSSFLSIQSFCVAESQLFLQVKKRICSVLFTYA</sequence>
<evidence type="ECO:0000256" key="7">
    <source>
        <dbReference type="SAM" id="MobiDB-lite"/>
    </source>
</evidence>
<evidence type="ECO:0000313" key="11">
    <source>
        <dbReference type="Proteomes" id="UP000694421"/>
    </source>
</evidence>
<keyword evidence="5 8" id="KW-0472">Membrane</keyword>
<evidence type="ECO:0000256" key="2">
    <source>
        <dbReference type="ARBA" id="ARBA00005585"/>
    </source>
</evidence>
<accession>A0A8D0C637</accession>
<feature type="transmembrane region" description="Helical" evidence="8">
    <location>
        <begin position="442"/>
        <end position="461"/>
    </location>
</feature>
<keyword evidence="3 8" id="KW-0812">Transmembrane</keyword>
<name>A0A8D0C637_SALMN</name>
<keyword evidence="11" id="KW-1185">Reference proteome</keyword>
<dbReference type="Proteomes" id="UP000694421">
    <property type="component" value="Unplaced"/>
</dbReference>
<proteinExistence type="inferred from homology"/>
<dbReference type="InterPro" id="IPR003392">
    <property type="entry name" value="PTHD_SSD"/>
</dbReference>
<evidence type="ECO:0000256" key="5">
    <source>
        <dbReference type="ARBA" id="ARBA00023136"/>
    </source>
</evidence>
<dbReference type="SUPFAM" id="SSF82866">
    <property type="entry name" value="Multidrug efflux transporter AcrB transmembrane domain"/>
    <property type="match status" value="1"/>
</dbReference>
<dbReference type="PANTHER" id="PTHR10796">
    <property type="entry name" value="PATCHED-RELATED"/>
    <property type="match status" value="1"/>
</dbReference>
<protein>
    <recommendedName>
        <fullName evidence="9">SSD domain-containing protein</fullName>
    </recommendedName>
</protein>
<keyword evidence="6" id="KW-0325">Glycoprotein</keyword>
<organism evidence="10 11">
    <name type="scientific">Salvator merianae</name>
    <name type="common">Argentine black and white tegu</name>
    <name type="synonym">Tupinambis merianae</name>
    <dbReference type="NCBI Taxonomy" id="96440"/>
    <lineage>
        <taxon>Eukaryota</taxon>
        <taxon>Metazoa</taxon>
        <taxon>Chordata</taxon>
        <taxon>Craniata</taxon>
        <taxon>Vertebrata</taxon>
        <taxon>Euteleostomi</taxon>
        <taxon>Lepidosauria</taxon>
        <taxon>Squamata</taxon>
        <taxon>Bifurcata</taxon>
        <taxon>Unidentata</taxon>
        <taxon>Episquamata</taxon>
        <taxon>Laterata</taxon>
        <taxon>Teiioidea</taxon>
        <taxon>Teiidae</taxon>
        <taxon>Salvator</taxon>
    </lineage>
</organism>